<feature type="compositionally biased region" description="Basic and acidic residues" evidence="1">
    <location>
        <begin position="309"/>
        <end position="332"/>
    </location>
</feature>
<sequence length="351" mass="39594">MDLSAAADELYGGTPEDFVETRKRLAAEAKRSGDAGLARRIGGLRRPTVSAWAVNRLARSAPDELGRLLDLGDELRSAWAAGGQIGDLDRRRGELVARLLRAARRSADEAGRPLREPAVREVEDTLHAATMDPAVAEEVRAGHLPQPRTYAGFAPAGPLPEPAPEKRGESEKEQQLKPPRTPEKPQQNQKPKPKKPPKPDREAGKERRKPDRDAKKRQKADREAEKARQRSEREAEKARRKRERAEKERRERERAEEERRRRRAELVEAAEREARDAERTAAEWESETRDARRAHETVTAEVDRLHEELTAARTRQEAAARRLATAEHEHATATRHASAAHHHADSLREDG</sequence>
<keyword evidence="2" id="KW-0808">Transferase</keyword>
<feature type="compositionally biased region" description="Basic and acidic residues" evidence="1">
    <location>
        <begin position="197"/>
        <end position="297"/>
    </location>
</feature>
<gene>
    <name evidence="2" type="ORF">BJ982_003093</name>
</gene>
<feature type="compositionally biased region" description="Basic and acidic residues" evidence="1">
    <location>
        <begin position="163"/>
        <end position="183"/>
    </location>
</feature>
<dbReference type="Proteomes" id="UP000542210">
    <property type="component" value="Unassembled WGS sequence"/>
</dbReference>
<protein>
    <submittedName>
        <fullName evidence="2">Chemotaxis protein histidine kinase CheA</fullName>
    </submittedName>
</protein>
<evidence type="ECO:0000256" key="1">
    <source>
        <dbReference type="SAM" id="MobiDB-lite"/>
    </source>
</evidence>
<dbReference type="EMBL" id="JACHND010000001">
    <property type="protein sequence ID" value="MBB4701549.1"/>
    <property type="molecule type" value="Genomic_DNA"/>
</dbReference>
<dbReference type="RefSeq" id="WP_184880682.1">
    <property type="nucleotide sequence ID" value="NZ_BOOV01000016.1"/>
</dbReference>
<feature type="compositionally biased region" description="Basic and acidic residues" evidence="1">
    <location>
        <begin position="342"/>
        <end position="351"/>
    </location>
</feature>
<keyword evidence="2" id="KW-0418">Kinase</keyword>
<keyword evidence="3" id="KW-1185">Reference proteome</keyword>
<accession>A0A7W7D764</accession>
<evidence type="ECO:0000313" key="2">
    <source>
        <dbReference type="EMBL" id="MBB4701549.1"/>
    </source>
</evidence>
<comment type="caution">
    <text evidence="2">The sequence shown here is derived from an EMBL/GenBank/DDBJ whole genome shotgun (WGS) entry which is preliminary data.</text>
</comment>
<dbReference type="GO" id="GO:0016301">
    <property type="term" value="F:kinase activity"/>
    <property type="evidence" value="ECO:0007669"/>
    <property type="project" value="UniProtKB-KW"/>
</dbReference>
<evidence type="ECO:0000313" key="3">
    <source>
        <dbReference type="Proteomes" id="UP000542210"/>
    </source>
</evidence>
<feature type="region of interest" description="Disordered" evidence="1">
    <location>
        <begin position="138"/>
        <end position="297"/>
    </location>
</feature>
<dbReference type="AlphaFoldDB" id="A0A7W7D764"/>
<feature type="region of interest" description="Disordered" evidence="1">
    <location>
        <begin position="309"/>
        <end position="351"/>
    </location>
</feature>
<name>A0A7W7D764_9ACTN</name>
<proteinExistence type="predicted"/>
<reference evidence="2 3" key="1">
    <citation type="submission" date="2020-08" db="EMBL/GenBank/DDBJ databases">
        <title>Sequencing the genomes of 1000 actinobacteria strains.</title>
        <authorList>
            <person name="Klenk H.-P."/>
        </authorList>
    </citation>
    <scope>NUCLEOTIDE SEQUENCE [LARGE SCALE GENOMIC DNA]</scope>
    <source>
        <strain evidence="2 3">DSM 45784</strain>
    </source>
</reference>
<organism evidence="2 3">
    <name type="scientific">Sphaerisporangium siamense</name>
    <dbReference type="NCBI Taxonomy" id="795645"/>
    <lineage>
        <taxon>Bacteria</taxon>
        <taxon>Bacillati</taxon>
        <taxon>Actinomycetota</taxon>
        <taxon>Actinomycetes</taxon>
        <taxon>Streptosporangiales</taxon>
        <taxon>Streptosporangiaceae</taxon>
        <taxon>Sphaerisporangium</taxon>
    </lineage>
</organism>